<keyword evidence="2" id="KW-1185">Reference proteome</keyword>
<protein>
    <submittedName>
        <fullName evidence="1">DUF2793 domain-containing protein</fullName>
    </submittedName>
</protein>
<dbReference type="EMBL" id="CP107716">
    <property type="protein sequence ID" value="UYQ71330.1"/>
    <property type="molecule type" value="Genomic_DNA"/>
</dbReference>
<sequence>MSSTARLDLPLIASEQAQKHVTHNEALLLLDALVQIRLVGLAVIEPPADPEAGDTYGIGAMATGAWEGRDGQLAAWSEGGWRFAEPAEGWLAWDIAGGQPIMFRAGNWAPLFNGLAGMGIGTDPDATNRLAVRSEAALFTAIPDGEGGNGDVRLTLNKEDGADSATLIFQSGWSGRAEIGLAGDDDFTFKVSDDGADFKTAMSLEGATGFVRFSSFAGCAVSFPTIAGGFLAAETGYVVPTPESGTTDDVDTIEGGFDGATLIVTGTAGNALTFRDGTGNLKLGGDRVLDAFEDALMLVRRGSDWIELSFSNNG</sequence>
<evidence type="ECO:0000313" key="1">
    <source>
        <dbReference type="EMBL" id="UYQ71330.1"/>
    </source>
</evidence>
<reference evidence="1" key="1">
    <citation type="submission" date="2022-10" db="EMBL/GenBank/DDBJ databases">
        <title>YIM 151497 complete genome.</title>
        <authorList>
            <person name="Chen X."/>
        </authorList>
    </citation>
    <scope>NUCLEOTIDE SEQUENCE</scope>
    <source>
        <strain evidence="1">YIM 151497</strain>
    </source>
</reference>
<dbReference type="RefSeq" id="WP_264224984.1">
    <property type="nucleotide sequence ID" value="NZ_CP107716.1"/>
</dbReference>
<accession>A0ABY6INP4</accession>
<dbReference type="Proteomes" id="UP001163882">
    <property type="component" value="Chromosome"/>
</dbReference>
<dbReference type="Pfam" id="PF10983">
    <property type="entry name" value="DUF2793"/>
    <property type="match status" value="1"/>
</dbReference>
<dbReference type="InterPro" id="IPR021251">
    <property type="entry name" value="DUF2793"/>
</dbReference>
<name>A0ABY6INP4_9HYPH</name>
<gene>
    <name evidence="1" type="ORF">OF122_14930</name>
</gene>
<evidence type="ECO:0000313" key="2">
    <source>
        <dbReference type="Proteomes" id="UP001163882"/>
    </source>
</evidence>
<organism evidence="1 2">
    <name type="scientific">Pelagibacterium flavum</name>
    <dbReference type="NCBI Taxonomy" id="2984530"/>
    <lineage>
        <taxon>Bacteria</taxon>
        <taxon>Pseudomonadati</taxon>
        <taxon>Pseudomonadota</taxon>
        <taxon>Alphaproteobacteria</taxon>
        <taxon>Hyphomicrobiales</taxon>
        <taxon>Devosiaceae</taxon>
        <taxon>Pelagibacterium</taxon>
    </lineage>
</organism>
<proteinExistence type="predicted"/>